<feature type="domain" description="Type I restriction modification DNA specificity" evidence="5">
    <location>
        <begin position="26"/>
        <end position="198"/>
    </location>
</feature>
<proteinExistence type="inferred from homology"/>
<dbReference type="InterPro" id="IPR044946">
    <property type="entry name" value="Restrct_endonuc_typeI_TRD_sf"/>
</dbReference>
<comment type="similarity">
    <text evidence="1">Belongs to the type-I restriction system S methylase family.</text>
</comment>
<dbReference type="GO" id="GO:0016787">
    <property type="term" value="F:hydrolase activity"/>
    <property type="evidence" value="ECO:0007669"/>
    <property type="project" value="UniProtKB-KW"/>
</dbReference>
<evidence type="ECO:0000313" key="7">
    <source>
        <dbReference type="Proteomes" id="UP001268651"/>
    </source>
</evidence>
<keyword evidence="7" id="KW-1185">Reference proteome</keyword>
<keyword evidence="6" id="KW-0378">Hydrolase</keyword>
<dbReference type="InterPro" id="IPR052021">
    <property type="entry name" value="Type-I_RS_S_subunit"/>
</dbReference>
<dbReference type="Gene3D" id="1.10.287.1120">
    <property type="entry name" value="Bipartite methylase S protein"/>
    <property type="match status" value="1"/>
</dbReference>
<dbReference type="PANTHER" id="PTHR30408:SF12">
    <property type="entry name" value="TYPE I RESTRICTION ENZYME MJAVIII SPECIFICITY SUBUNIT"/>
    <property type="match status" value="1"/>
</dbReference>
<reference evidence="6 7" key="1">
    <citation type="submission" date="2023-10" db="EMBL/GenBank/DDBJ databases">
        <title>Marimonas sp. nov. isolated from tidal mud flat.</title>
        <authorList>
            <person name="Jaincy N.J."/>
            <person name="Srinivasan S."/>
            <person name="Lee S.-S."/>
        </authorList>
    </citation>
    <scope>NUCLEOTIDE SEQUENCE [LARGE SCALE GENOMIC DNA]</scope>
    <source>
        <strain evidence="6 7">MJ-SS3</strain>
    </source>
</reference>
<organism evidence="6 7">
    <name type="scientific">Gilvirhabdus luticola</name>
    <dbReference type="NCBI Taxonomy" id="3079858"/>
    <lineage>
        <taxon>Bacteria</taxon>
        <taxon>Pseudomonadati</taxon>
        <taxon>Bacteroidota</taxon>
        <taxon>Flavobacteriia</taxon>
        <taxon>Flavobacteriales</taxon>
        <taxon>Flavobacteriaceae</taxon>
        <taxon>Gilvirhabdus</taxon>
    </lineage>
</organism>
<evidence type="ECO:0000256" key="1">
    <source>
        <dbReference type="ARBA" id="ARBA00010923"/>
    </source>
</evidence>
<evidence type="ECO:0000256" key="3">
    <source>
        <dbReference type="ARBA" id="ARBA00023125"/>
    </source>
</evidence>
<comment type="caution">
    <text evidence="6">The sequence shown here is derived from an EMBL/GenBank/DDBJ whole genome shotgun (WGS) entry which is preliminary data.</text>
</comment>
<keyword evidence="4" id="KW-0175">Coiled coil</keyword>
<dbReference type="SUPFAM" id="SSF116734">
    <property type="entry name" value="DNA methylase specificity domain"/>
    <property type="match status" value="2"/>
</dbReference>
<keyword evidence="3" id="KW-0238">DNA-binding</keyword>
<dbReference type="RefSeq" id="WP_316662312.1">
    <property type="nucleotide sequence ID" value="NZ_JAWHTF010000004.1"/>
</dbReference>
<dbReference type="InterPro" id="IPR000055">
    <property type="entry name" value="Restrct_endonuc_typeI_TRD"/>
</dbReference>
<accession>A0ABU3U7D2</accession>
<keyword evidence="6" id="KW-0255">Endonuclease</keyword>
<dbReference type="GO" id="GO:0004519">
    <property type="term" value="F:endonuclease activity"/>
    <property type="evidence" value="ECO:0007669"/>
    <property type="project" value="UniProtKB-KW"/>
</dbReference>
<keyword evidence="6" id="KW-0540">Nuclease</keyword>
<dbReference type="Pfam" id="PF01420">
    <property type="entry name" value="Methylase_S"/>
    <property type="match status" value="2"/>
</dbReference>
<dbReference type="EC" id="3.1.21.-" evidence="6"/>
<evidence type="ECO:0000256" key="2">
    <source>
        <dbReference type="ARBA" id="ARBA00022747"/>
    </source>
</evidence>
<dbReference type="Proteomes" id="UP001268651">
    <property type="component" value="Unassembled WGS sequence"/>
</dbReference>
<feature type="domain" description="Type I restriction modification DNA specificity" evidence="5">
    <location>
        <begin position="225"/>
        <end position="402"/>
    </location>
</feature>
<sequence>MSNTLTHIETEKQLVPALRFKEFDGEWSIVTLGDTSEIVGGGTPETVNESYWNGKHQWFTPTELKSKYVSESKRTITDLGLKKSSAKLLPKGTLLFSSRATVGDISIALREVCTNQGFQSFIVNEDNDNEFLYNWIIKHKNLFLKRASGSTFLEISKKEILKLKTLIPSLTEQQKIASFLSAVDEKIQQLTKKKELLEQYKKGVMQQLFSGQLRFKDENGNPYPDWEEKRLGEIGKTFNGLTGKTKEDFGEGKPYIQYMQIFRGSKINPDEFGFVKLNENEKQSRAQFGDAFFTTSSETPKEIGTASVLLDKIEELYLNSFCFGYRPNNIELLVPQFLQFLLRSEIFRRKIIPLAQGSTRYNMSKVELMKLKVDIPQKEEQQKIATYLSSIDTKIEAVNNQITQTQTFKKGLLQQMFVAA</sequence>
<name>A0ABU3U7D2_9FLAO</name>
<evidence type="ECO:0000313" key="6">
    <source>
        <dbReference type="EMBL" id="MDU8886318.1"/>
    </source>
</evidence>
<dbReference type="PANTHER" id="PTHR30408">
    <property type="entry name" value="TYPE-1 RESTRICTION ENZYME ECOKI SPECIFICITY PROTEIN"/>
    <property type="match status" value="1"/>
</dbReference>
<protein>
    <submittedName>
        <fullName evidence="6">Restriction endonuclease subunit S</fullName>
        <ecNumber evidence="6">3.1.21.-</ecNumber>
    </submittedName>
</protein>
<feature type="coiled-coil region" evidence="4">
    <location>
        <begin position="180"/>
        <end position="207"/>
    </location>
</feature>
<dbReference type="EMBL" id="JAWHTF010000004">
    <property type="protein sequence ID" value="MDU8886318.1"/>
    <property type="molecule type" value="Genomic_DNA"/>
</dbReference>
<evidence type="ECO:0000259" key="5">
    <source>
        <dbReference type="Pfam" id="PF01420"/>
    </source>
</evidence>
<dbReference type="CDD" id="cd17273">
    <property type="entry name" value="RMtype1_S_EcoJA69PI-TRD1-CR1_like"/>
    <property type="match status" value="1"/>
</dbReference>
<dbReference type="Gene3D" id="3.90.220.20">
    <property type="entry name" value="DNA methylase specificity domains"/>
    <property type="match status" value="2"/>
</dbReference>
<evidence type="ECO:0000256" key="4">
    <source>
        <dbReference type="SAM" id="Coils"/>
    </source>
</evidence>
<gene>
    <name evidence="6" type="ORF">RXV94_09115</name>
</gene>
<keyword evidence="2" id="KW-0680">Restriction system</keyword>